<accession>A0AAV7K717</accession>
<evidence type="ECO:0000259" key="10">
    <source>
        <dbReference type="Pfam" id="PF23098"/>
    </source>
</evidence>
<sequence length="660" mass="76124">MEVSTANSIKVYNLSSGKSVPEWLNERKRRQLLKKNPDMQRRIQLLQDFDMPVSSSQVNVSPDGNFIIATGVYKPCVKCYDVNELSLKFERGLDSEVLKFCILSEDYSKLAFLQTDRYVELHVKSGTYFRVRVPRFGRDIAYHPPSCELHVVGASPEVYRLNLELGRFMSPLLTQSSSNNVCTFNPDHFLLAVGNQDGVVECWDPRSKVRAGSLHLTDSFYEFGSGPSFKPGVTALEYDGALSLGVGTSSGQVLLYDIRSTKPLIIKDHNYELPIKDIAFHKDMNLVLSADSKCLKLWHRDNAAPYVSIEPANDVTNLCYLPNSGLVLMACLDAKMLAYYIPSIGKAPKWCYFLDNLTEELEEDTTPSVYDDYKFVTDQELNTLGLSHLKGTNLLRAYMHGYFINIRLYKRAKSITEPFAYSEYRKKKIEERLEKDRATRIKQKKLPRINKQFALELLQSKKNRRNESVDTSNPLGDDRFAAMFQQQDFEMNPDSEEYQLLHPIISSFQKNMKRKLEKLKLKNREESTNGNVDSEREGEVSEDSSLEDYLIQSSESDNEVEEIEKSVDLPKYKEGRDIEFVQKHKITKETLEARLKNLPDEPLPTEFNEMADIRFSLQTPNPEPQIRNKSEKMRERKGLRRPAKSYLPKINRVDWKRKKR</sequence>
<dbReference type="InterPro" id="IPR056550">
    <property type="entry name" value="NOL10_2nd"/>
</dbReference>
<protein>
    <recommendedName>
        <fullName evidence="3">Nucleolar protein 10</fullName>
    </recommendedName>
</protein>
<dbReference type="Pfam" id="PF08159">
    <property type="entry name" value="NUC153"/>
    <property type="match status" value="1"/>
</dbReference>
<feature type="domain" description="Nucleolar protein 10-like N-terminal" evidence="10">
    <location>
        <begin position="1"/>
        <end position="364"/>
    </location>
</feature>
<dbReference type="SMART" id="SM00320">
    <property type="entry name" value="WD40"/>
    <property type="match status" value="4"/>
</dbReference>
<organism evidence="11 12">
    <name type="scientific">Oopsacas minuta</name>
    <dbReference type="NCBI Taxonomy" id="111878"/>
    <lineage>
        <taxon>Eukaryota</taxon>
        <taxon>Metazoa</taxon>
        <taxon>Porifera</taxon>
        <taxon>Hexactinellida</taxon>
        <taxon>Hexasterophora</taxon>
        <taxon>Lyssacinosida</taxon>
        <taxon>Leucopsacidae</taxon>
        <taxon>Oopsacas</taxon>
    </lineage>
</organism>
<comment type="subcellular location">
    <subcellularLocation>
        <location evidence="1">Nucleus</location>
        <location evidence="1">Nucleolus</location>
    </subcellularLocation>
</comment>
<evidence type="ECO:0000313" key="12">
    <source>
        <dbReference type="Proteomes" id="UP001165289"/>
    </source>
</evidence>
<dbReference type="InterPro" id="IPR012580">
    <property type="entry name" value="NUC153"/>
</dbReference>
<dbReference type="Pfam" id="PF23098">
    <property type="entry name" value="Beta-prop_NOL10_N"/>
    <property type="match status" value="1"/>
</dbReference>
<dbReference type="EMBL" id="JAKMXF010000133">
    <property type="protein sequence ID" value="KAI6656847.1"/>
    <property type="molecule type" value="Genomic_DNA"/>
</dbReference>
<evidence type="ECO:0000256" key="6">
    <source>
        <dbReference type="ARBA" id="ARBA00023242"/>
    </source>
</evidence>
<feature type="compositionally biased region" description="Basic and acidic residues" evidence="7">
    <location>
        <begin position="626"/>
        <end position="636"/>
    </location>
</feature>
<dbReference type="GO" id="GO:0032040">
    <property type="term" value="C:small-subunit processome"/>
    <property type="evidence" value="ECO:0007669"/>
    <property type="project" value="TreeGrafter"/>
</dbReference>
<dbReference type="PANTHER" id="PTHR14927:SF0">
    <property type="entry name" value="NUCLEOLAR PROTEIN 10"/>
    <property type="match status" value="1"/>
</dbReference>
<dbReference type="Gene3D" id="2.130.10.10">
    <property type="entry name" value="YVTN repeat-like/Quinoprotein amine dehydrogenase"/>
    <property type="match status" value="2"/>
</dbReference>
<evidence type="ECO:0000256" key="5">
    <source>
        <dbReference type="ARBA" id="ARBA00022737"/>
    </source>
</evidence>
<evidence type="ECO:0000256" key="1">
    <source>
        <dbReference type="ARBA" id="ARBA00004604"/>
    </source>
</evidence>
<dbReference type="InterPro" id="IPR056551">
    <property type="entry name" value="Beta-prop_NOL10_N"/>
</dbReference>
<evidence type="ECO:0000256" key="7">
    <source>
        <dbReference type="SAM" id="MobiDB-lite"/>
    </source>
</evidence>
<keyword evidence="5" id="KW-0677">Repeat</keyword>
<evidence type="ECO:0000259" key="8">
    <source>
        <dbReference type="Pfam" id="PF08159"/>
    </source>
</evidence>
<feature type="region of interest" description="Disordered" evidence="7">
    <location>
        <begin position="616"/>
        <end position="660"/>
    </location>
</feature>
<dbReference type="SUPFAM" id="SSF50978">
    <property type="entry name" value="WD40 repeat-like"/>
    <property type="match status" value="1"/>
</dbReference>
<gene>
    <name evidence="11" type="ORF">LOD99_16150</name>
</gene>
<dbReference type="InterPro" id="IPR015943">
    <property type="entry name" value="WD40/YVTN_repeat-like_dom_sf"/>
</dbReference>
<comment type="similarity">
    <text evidence="2">Belongs to the WD repeat NOL10/ENP2 family.</text>
</comment>
<reference evidence="11 12" key="1">
    <citation type="journal article" date="2023" name="BMC Biol.">
        <title>The compact genome of the sponge Oopsacas minuta (Hexactinellida) is lacking key metazoan core genes.</title>
        <authorList>
            <person name="Santini S."/>
            <person name="Schenkelaars Q."/>
            <person name="Jourda C."/>
            <person name="Duchesne M."/>
            <person name="Belahbib H."/>
            <person name="Rocher C."/>
            <person name="Selva M."/>
            <person name="Riesgo A."/>
            <person name="Vervoort M."/>
            <person name="Leys S.P."/>
            <person name="Kodjabachian L."/>
            <person name="Le Bivic A."/>
            <person name="Borchiellini C."/>
            <person name="Claverie J.M."/>
            <person name="Renard E."/>
        </authorList>
    </citation>
    <scope>NUCLEOTIDE SEQUENCE [LARGE SCALE GENOMIC DNA]</scope>
    <source>
        <strain evidence="11">SPO-2</strain>
    </source>
</reference>
<feature type="domain" description="Nucleolar protein 10-like second" evidence="9">
    <location>
        <begin position="369"/>
        <end position="416"/>
    </location>
</feature>
<evidence type="ECO:0000313" key="11">
    <source>
        <dbReference type="EMBL" id="KAI6656847.1"/>
    </source>
</evidence>
<evidence type="ECO:0000256" key="4">
    <source>
        <dbReference type="ARBA" id="ARBA00022574"/>
    </source>
</evidence>
<evidence type="ECO:0000256" key="2">
    <source>
        <dbReference type="ARBA" id="ARBA00005264"/>
    </source>
</evidence>
<comment type="caution">
    <text evidence="11">The sequence shown here is derived from an EMBL/GenBank/DDBJ whole genome shotgun (WGS) entry which is preliminary data.</text>
</comment>
<dbReference type="AlphaFoldDB" id="A0AAV7K717"/>
<dbReference type="PANTHER" id="PTHR14927">
    <property type="entry name" value="NUCLEOLAR PROTEIN 10"/>
    <property type="match status" value="1"/>
</dbReference>
<dbReference type="InterPro" id="IPR040382">
    <property type="entry name" value="NOL10/Enp2"/>
</dbReference>
<feature type="region of interest" description="Disordered" evidence="7">
    <location>
        <begin position="519"/>
        <end position="564"/>
    </location>
</feature>
<keyword evidence="12" id="KW-1185">Reference proteome</keyword>
<dbReference type="Pfam" id="PF23097">
    <property type="entry name" value="NOL10_2nd"/>
    <property type="match status" value="1"/>
</dbReference>
<evidence type="ECO:0000256" key="3">
    <source>
        <dbReference type="ARBA" id="ARBA00015517"/>
    </source>
</evidence>
<keyword evidence="4" id="KW-0853">WD repeat</keyword>
<feature type="domain" description="NUC153" evidence="8">
    <location>
        <begin position="477"/>
        <end position="503"/>
    </location>
</feature>
<dbReference type="GO" id="GO:0030686">
    <property type="term" value="C:90S preribosome"/>
    <property type="evidence" value="ECO:0007669"/>
    <property type="project" value="TreeGrafter"/>
</dbReference>
<evidence type="ECO:0000259" key="9">
    <source>
        <dbReference type="Pfam" id="PF23097"/>
    </source>
</evidence>
<keyword evidence="6" id="KW-0539">Nucleus</keyword>
<dbReference type="Proteomes" id="UP001165289">
    <property type="component" value="Unassembled WGS sequence"/>
</dbReference>
<feature type="compositionally biased region" description="Basic and acidic residues" evidence="7">
    <location>
        <begin position="519"/>
        <end position="539"/>
    </location>
</feature>
<dbReference type="GO" id="GO:0000462">
    <property type="term" value="P:maturation of SSU-rRNA from tricistronic rRNA transcript (SSU-rRNA, 5.8S rRNA, LSU-rRNA)"/>
    <property type="evidence" value="ECO:0007669"/>
    <property type="project" value="TreeGrafter"/>
</dbReference>
<proteinExistence type="inferred from homology"/>
<name>A0AAV7K717_9METZ</name>
<dbReference type="InterPro" id="IPR001680">
    <property type="entry name" value="WD40_rpt"/>
</dbReference>
<dbReference type="InterPro" id="IPR036322">
    <property type="entry name" value="WD40_repeat_dom_sf"/>
</dbReference>